<accession>A0ABV3VRG2</accession>
<evidence type="ECO:0000256" key="1">
    <source>
        <dbReference type="SAM" id="SignalP"/>
    </source>
</evidence>
<evidence type="ECO:0000313" key="3">
    <source>
        <dbReference type="Proteomes" id="UP001558474"/>
    </source>
</evidence>
<dbReference type="EMBL" id="JBDLOU010000118">
    <property type="protein sequence ID" value="MEX3742797.1"/>
    <property type="molecule type" value="Genomic_DNA"/>
</dbReference>
<comment type="caution">
    <text evidence="2">The sequence shown here is derived from an EMBL/GenBank/DDBJ whole genome shotgun (WGS) entry which is preliminary data.</text>
</comment>
<feature type="signal peptide" evidence="1">
    <location>
        <begin position="1"/>
        <end position="26"/>
    </location>
</feature>
<name>A0ABV3VRG2_9MYCO</name>
<keyword evidence="1" id="KW-0732">Signal</keyword>
<feature type="chain" id="PRO_5046475706" evidence="1">
    <location>
        <begin position="27"/>
        <end position="85"/>
    </location>
</feature>
<dbReference type="Proteomes" id="UP001558474">
    <property type="component" value="Unassembled WGS sequence"/>
</dbReference>
<reference evidence="2 3" key="1">
    <citation type="submission" date="2024-04" db="EMBL/GenBank/DDBJ databases">
        <title>Genomic Markers of Mycobacteria.</title>
        <authorList>
            <person name="Soliman M.S."/>
            <person name="Elkholy A."/>
            <person name="Soliman N.S."/>
            <person name="Abbas A."/>
            <person name="Khayrat S."/>
            <person name="Shawky S."/>
        </authorList>
    </citation>
    <scope>NUCLEOTIDE SEQUENCE [LARGE SCALE GENOMIC DNA]</scope>
    <source>
        <strain evidence="2 3">Egy-CU-AM5</strain>
    </source>
</reference>
<evidence type="ECO:0000313" key="2">
    <source>
        <dbReference type="EMBL" id="MEX3742797.1"/>
    </source>
</evidence>
<organism evidence="2 3">
    <name type="scientific">Mycolicibacterium porcinum</name>
    <dbReference type="NCBI Taxonomy" id="39693"/>
    <lineage>
        <taxon>Bacteria</taxon>
        <taxon>Bacillati</taxon>
        <taxon>Actinomycetota</taxon>
        <taxon>Actinomycetes</taxon>
        <taxon>Mycobacteriales</taxon>
        <taxon>Mycobacteriaceae</taxon>
        <taxon>Mycolicibacterium</taxon>
    </lineage>
</organism>
<dbReference type="RefSeq" id="WP_368574504.1">
    <property type="nucleotide sequence ID" value="NZ_JBDLOU010000118.1"/>
</dbReference>
<keyword evidence="3" id="KW-1185">Reference proteome</keyword>
<proteinExistence type="predicted"/>
<sequence>MNLKAAVSIAGFALTGLAVGTGVAHADDVIVGSHGVPIPYTTEKACISDGPDTHLETNDQAYPYWYCQQDEDGSWYLHNTDKPNP</sequence>
<gene>
    <name evidence="2" type="ORF">ABFW12_31605</name>
</gene>
<protein>
    <submittedName>
        <fullName evidence="2">Uncharacterized protein</fullName>
    </submittedName>
</protein>